<keyword evidence="3" id="KW-1185">Reference proteome</keyword>
<dbReference type="Gene3D" id="3.30.70.100">
    <property type="match status" value="1"/>
</dbReference>
<reference evidence="3" key="1">
    <citation type="journal article" date="2019" name="Int. J. Syst. Evol. Microbiol.">
        <title>The Global Catalogue of Microorganisms (GCM) 10K type strain sequencing project: providing services to taxonomists for standard genome sequencing and annotation.</title>
        <authorList>
            <consortium name="The Broad Institute Genomics Platform"/>
            <consortium name="The Broad Institute Genome Sequencing Center for Infectious Disease"/>
            <person name="Wu L."/>
            <person name="Ma J."/>
        </authorList>
    </citation>
    <scope>NUCLEOTIDE SEQUENCE [LARGE SCALE GENOMIC DNA]</scope>
    <source>
        <strain evidence="3">KLKA75</strain>
    </source>
</reference>
<dbReference type="PANTHER" id="PTHR41521:SF4">
    <property type="entry name" value="BLR0684 PROTEIN"/>
    <property type="match status" value="1"/>
</dbReference>
<dbReference type="InterPro" id="IPR011008">
    <property type="entry name" value="Dimeric_a/b-barrel"/>
</dbReference>
<evidence type="ECO:0000259" key="1">
    <source>
        <dbReference type="Pfam" id="PF07045"/>
    </source>
</evidence>
<name>A0ABV9U7J6_9ACTN</name>
<accession>A0ABV9U7J6</accession>
<evidence type="ECO:0000313" key="2">
    <source>
        <dbReference type="EMBL" id="MFC4911350.1"/>
    </source>
</evidence>
<dbReference type="Pfam" id="PF07045">
    <property type="entry name" value="DUF1330"/>
    <property type="match status" value="1"/>
</dbReference>
<gene>
    <name evidence="2" type="ORF">ACFPCY_28870</name>
</gene>
<dbReference type="InterPro" id="IPR010753">
    <property type="entry name" value="DUF1330"/>
</dbReference>
<dbReference type="Proteomes" id="UP001595872">
    <property type="component" value="Unassembled WGS sequence"/>
</dbReference>
<protein>
    <submittedName>
        <fullName evidence="2">DUF1330 domain-containing protein</fullName>
    </submittedName>
</protein>
<proteinExistence type="predicted"/>
<dbReference type="RefSeq" id="WP_378260168.1">
    <property type="nucleotide sequence ID" value="NZ_JBHSIT010000009.1"/>
</dbReference>
<dbReference type="SUPFAM" id="SSF54909">
    <property type="entry name" value="Dimeric alpha+beta barrel"/>
    <property type="match status" value="1"/>
</dbReference>
<feature type="domain" description="DUF1330" evidence="1">
    <location>
        <begin position="4"/>
        <end position="97"/>
    </location>
</feature>
<dbReference type="PANTHER" id="PTHR41521">
    <property type="match status" value="1"/>
</dbReference>
<organism evidence="2 3">
    <name type="scientific">Actinomadura gamaensis</name>
    <dbReference type="NCBI Taxonomy" id="1763541"/>
    <lineage>
        <taxon>Bacteria</taxon>
        <taxon>Bacillati</taxon>
        <taxon>Actinomycetota</taxon>
        <taxon>Actinomycetes</taxon>
        <taxon>Streptosporangiales</taxon>
        <taxon>Thermomonosporaceae</taxon>
        <taxon>Actinomadura</taxon>
    </lineage>
</organism>
<sequence length="118" mass="13055">MPAAYAIARMFPPARLHDDVLEYLERIQETLDPFGGRFLVHGGVPDVKEGEFPGVLVIVGFPDAAAAYGWYESDAYAEILAKRADHIPSDLFIVEGVDADYDISKTAAELRRQRDSAE</sequence>
<comment type="caution">
    <text evidence="2">The sequence shown here is derived from an EMBL/GenBank/DDBJ whole genome shotgun (WGS) entry which is preliminary data.</text>
</comment>
<evidence type="ECO:0000313" key="3">
    <source>
        <dbReference type="Proteomes" id="UP001595872"/>
    </source>
</evidence>
<dbReference type="EMBL" id="JBHSIT010000009">
    <property type="protein sequence ID" value="MFC4911350.1"/>
    <property type="molecule type" value="Genomic_DNA"/>
</dbReference>